<dbReference type="Pfam" id="PF01551">
    <property type="entry name" value="Peptidase_M23"/>
    <property type="match status" value="1"/>
</dbReference>
<evidence type="ECO:0000256" key="1">
    <source>
        <dbReference type="SAM" id="MobiDB-lite"/>
    </source>
</evidence>
<dbReference type="Gene3D" id="2.70.70.10">
    <property type="entry name" value="Glucose Permease (Domain IIA)"/>
    <property type="match status" value="1"/>
</dbReference>
<dbReference type="Proteomes" id="UP001056035">
    <property type="component" value="Chromosome"/>
</dbReference>
<sequence length="319" mass="33376">MLLVTPAHAVDTGGASAPPIRGSVGGVEYGSPLKGAQAPRATRFAVTPRTVTAGGSPPSIVLRIDQQGVPRVLARIVVSRPRGRPITIALGAVPVGHVLRPRWPKGVALVAGRYTFRVHAADQGGLQLARPHVAPGRAVLVVRPRPRPKPKPKPKPRPKAVPKPVAVPVVPAPAPVLTPVTVAGGVFPVQGPYRFGDLFAAPRQGYSHQGVDILAAQGLPVVSPTAGTIRYTDYQASAAGEYVVERLADGRDIFLAHCVRHSTAVAPGQTVAAGTLLCRVGQTGDATGPHLHFELWPQGWRDVKGTAPADPLPQLRAWA</sequence>
<proteinExistence type="predicted"/>
<dbReference type="SUPFAM" id="SSF51261">
    <property type="entry name" value="Duplicated hybrid motif"/>
    <property type="match status" value="1"/>
</dbReference>
<reference evidence="3 4" key="1">
    <citation type="submission" date="2022-06" db="EMBL/GenBank/DDBJ databases">
        <title>Paraconexibacter antarcticus.</title>
        <authorList>
            <person name="Kim C.S."/>
        </authorList>
    </citation>
    <scope>NUCLEOTIDE SEQUENCE [LARGE SCALE GENOMIC DNA]</scope>
    <source>
        <strain evidence="3 4">02-257</strain>
    </source>
</reference>
<keyword evidence="4" id="KW-1185">Reference proteome</keyword>
<feature type="compositionally biased region" description="Basic residues" evidence="1">
    <location>
        <begin position="144"/>
        <end position="160"/>
    </location>
</feature>
<dbReference type="CDD" id="cd12797">
    <property type="entry name" value="M23_peptidase"/>
    <property type="match status" value="1"/>
</dbReference>
<dbReference type="PANTHER" id="PTHR21666">
    <property type="entry name" value="PEPTIDASE-RELATED"/>
    <property type="match status" value="1"/>
</dbReference>
<protein>
    <submittedName>
        <fullName evidence="3">M23 family metallopeptidase</fullName>
    </submittedName>
</protein>
<feature type="domain" description="M23ase beta-sheet core" evidence="2">
    <location>
        <begin position="207"/>
        <end position="299"/>
    </location>
</feature>
<dbReference type="InterPro" id="IPR050570">
    <property type="entry name" value="Cell_wall_metabolism_enzyme"/>
</dbReference>
<dbReference type="InterPro" id="IPR016047">
    <property type="entry name" value="M23ase_b-sheet_dom"/>
</dbReference>
<evidence type="ECO:0000259" key="2">
    <source>
        <dbReference type="Pfam" id="PF01551"/>
    </source>
</evidence>
<name>A0ABY5DV31_9ACTN</name>
<dbReference type="InterPro" id="IPR011055">
    <property type="entry name" value="Dup_hybrid_motif"/>
</dbReference>
<organism evidence="3 4">
    <name type="scientific">Paraconexibacter antarcticus</name>
    <dbReference type="NCBI Taxonomy" id="2949664"/>
    <lineage>
        <taxon>Bacteria</taxon>
        <taxon>Bacillati</taxon>
        <taxon>Actinomycetota</taxon>
        <taxon>Thermoleophilia</taxon>
        <taxon>Solirubrobacterales</taxon>
        <taxon>Paraconexibacteraceae</taxon>
        <taxon>Paraconexibacter</taxon>
    </lineage>
</organism>
<evidence type="ECO:0000313" key="4">
    <source>
        <dbReference type="Proteomes" id="UP001056035"/>
    </source>
</evidence>
<accession>A0ABY5DV31</accession>
<dbReference type="EMBL" id="CP098502">
    <property type="protein sequence ID" value="UTI64927.1"/>
    <property type="molecule type" value="Genomic_DNA"/>
</dbReference>
<gene>
    <name evidence="3" type="ORF">NBH00_01665</name>
</gene>
<dbReference type="PANTHER" id="PTHR21666:SF270">
    <property type="entry name" value="MUREIN HYDROLASE ACTIVATOR ENVC"/>
    <property type="match status" value="1"/>
</dbReference>
<dbReference type="RefSeq" id="WP_254571619.1">
    <property type="nucleotide sequence ID" value="NZ_CP098502.1"/>
</dbReference>
<feature type="region of interest" description="Disordered" evidence="1">
    <location>
        <begin position="143"/>
        <end position="163"/>
    </location>
</feature>
<evidence type="ECO:0000313" key="3">
    <source>
        <dbReference type="EMBL" id="UTI64927.1"/>
    </source>
</evidence>